<comment type="similarity">
    <text evidence="9">Belongs to the PanD family.</text>
</comment>
<comment type="subunit">
    <text evidence="9">Heterooctamer of four alpha and four beta subunits.</text>
</comment>
<evidence type="ECO:0000256" key="1">
    <source>
        <dbReference type="ARBA" id="ARBA00022490"/>
    </source>
</evidence>
<comment type="pathway">
    <text evidence="9">Cofactor biosynthesis; (R)-pantothenate biosynthesis; beta-alanine from L-aspartate: step 1/1.</text>
</comment>
<comment type="PTM">
    <text evidence="9">Is synthesized initially as an inactive proenzyme, which is activated by self-cleavage at a specific serine bond to produce a beta-subunit with a hydroxyl group at its C-terminus and an alpha-subunit with a pyruvoyl group at its N-terminus.</text>
</comment>
<dbReference type="EC" id="4.1.1.11" evidence="9"/>
<comment type="cofactor">
    <cofactor evidence="9">
        <name>pyruvate</name>
        <dbReference type="ChEBI" id="CHEBI:15361"/>
    </cofactor>
    <text evidence="9">Binds 1 pyruvoyl group covalently per subunit.</text>
</comment>
<accession>A0ABY7M9I2</accession>
<dbReference type="InterPro" id="IPR009010">
    <property type="entry name" value="Asp_de-COase-like_dom_sf"/>
</dbReference>
<keyword evidence="11" id="KW-1185">Reference proteome</keyword>
<dbReference type="HAMAP" id="MF_00446">
    <property type="entry name" value="PanD"/>
    <property type="match status" value="1"/>
</dbReference>
<dbReference type="SUPFAM" id="SSF50692">
    <property type="entry name" value="ADC-like"/>
    <property type="match status" value="1"/>
</dbReference>
<evidence type="ECO:0000256" key="8">
    <source>
        <dbReference type="ARBA" id="ARBA00023317"/>
    </source>
</evidence>
<keyword evidence="3 9" id="KW-0210">Decarboxylase</keyword>
<protein>
    <recommendedName>
        <fullName evidence="9">Aspartate 1-decarboxylase</fullName>
        <ecNumber evidence="9">4.1.1.11</ecNumber>
    </recommendedName>
    <alternativeName>
        <fullName evidence="9">Aspartate alpha-decarboxylase</fullName>
    </alternativeName>
    <component>
        <recommendedName>
            <fullName evidence="9">Aspartate 1-decarboxylase beta chain</fullName>
        </recommendedName>
    </component>
    <component>
        <recommendedName>
            <fullName evidence="9">Aspartate 1-decarboxylase alpha chain</fullName>
        </recommendedName>
    </component>
</protein>
<evidence type="ECO:0000313" key="10">
    <source>
        <dbReference type="EMBL" id="WBL37184.1"/>
    </source>
</evidence>
<dbReference type="PIRSF" id="PIRSF006246">
    <property type="entry name" value="Asp_decarbox"/>
    <property type="match status" value="1"/>
</dbReference>
<feature type="active site" description="Proton donor" evidence="9">
    <location>
        <position position="54"/>
    </location>
</feature>
<feature type="modified residue" description="Pyruvic acid (Ser)" evidence="9">
    <location>
        <position position="21"/>
    </location>
</feature>
<comment type="catalytic activity">
    <reaction evidence="9">
        <text>L-aspartate + H(+) = beta-alanine + CO2</text>
        <dbReference type="Rhea" id="RHEA:19497"/>
        <dbReference type="ChEBI" id="CHEBI:15378"/>
        <dbReference type="ChEBI" id="CHEBI:16526"/>
        <dbReference type="ChEBI" id="CHEBI:29991"/>
        <dbReference type="ChEBI" id="CHEBI:57966"/>
        <dbReference type="EC" id="4.1.1.11"/>
    </reaction>
</comment>
<evidence type="ECO:0000256" key="7">
    <source>
        <dbReference type="ARBA" id="ARBA00023270"/>
    </source>
</evidence>
<dbReference type="PANTHER" id="PTHR21012:SF0">
    <property type="entry name" value="ASPARTATE 1-DECARBOXYLASE"/>
    <property type="match status" value="1"/>
</dbReference>
<feature type="chain" id="PRO_5044946250" description="Aspartate 1-decarboxylase beta chain" evidence="9">
    <location>
        <begin position="1"/>
        <end position="20"/>
    </location>
</feature>
<dbReference type="Pfam" id="PF02261">
    <property type="entry name" value="Asp_decarbox"/>
    <property type="match status" value="1"/>
</dbReference>
<name>A0ABY7M9I2_9CHLR</name>
<proteinExistence type="inferred from homology"/>
<gene>
    <name evidence="9" type="primary">panD</name>
    <name evidence="10" type="ORF">O0235_06350</name>
</gene>
<evidence type="ECO:0000256" key="3">
    <source>
        <dbReference type="ARBA" id="ARBA00022793"/>
    </source>
</evidence>
<dbReference type="Proteomes" id="UP001212803">
    <property type="component" value="Chromosome"/>
</dbReference>
<keyword evidence="2 9" id="KW-0566">Pantothenate biosynthesis</keyword>
<sequence length="132" mass="14075">MMSGKIHRATVTGANLDYEGSITIDPDLMEAANILPYEQVHVVDVTNGARLETYAIRGERGSGEICVNGAAAHLVHRGDIVIIIAYQHLTDAEAQAIAPRRVFVDAHNRITSVEAGDGYSHNPRELAGSAAG</sequence>
<evidence type="ECO:0000256" key="4">
    <source>
        <dbReference type="ARBA" id="ARBA00022813"/>
    </source>
</evidence>
<dbReference type="InterPro" id="IPR003190">
    <property type="entry name" value="Asp_decarbox"/>
</dbReference>
<evidence type="ECO:0000256" key="9">
    <source>
        <dbReference type="HAMAP-Rule" id="MF_00446"/>
    </source>
</evidence>
<feature type="binding site" evidence="9">
    <location>
        <begin position="69"/>
        <end position="71"/>
    </location>
    <ligand>
        <name>substrate</name>
    </ligand>
</feature>
<dbReference type="Gene3D" id="2.40.40.20">
    <property type="match status" value="1"/>
</dbReference>
<keyword evidence="6 9" id="KW-0456">Lyase</keyword>
<feature type="binding site" evidence="9">
    <location>
        <position position="53"/>
    </location>
    <ligand>
        <name>substrate</name>
    </ligand>
</feature>
<dbReference type="PANTHER" id="PTHR21012">
    <property type="entry name" value="ASPARTATE 1-DECARBOXYLASE"/>
    <property type="match status" value="1"/>
</dbReference>
<evidence type="ECO:0000313" key="11">
    <source>
        <dbReference type="Proteomes" id="UP001212803"/>
    </source>
</evidence>
<evidence type="ECO:0000256" key="6">
    <source>
        <dbReference type="ARBA" id="ARBA00023239"/>
    </source>
</evidence>
<evidence type="ECO:0000256" key="5">
    <source>
        <dbReference type="ARBA" id="ARBA00023145"/>
    </source>
</evidence>
<dbReference type="EMBL" id="CP115149">
    <property type="protein sequence ID" value="WBL37184.1"/>
    <property type="molecule type" value="Genomic_DNA"/>
</dbReference>
<keyword evidence="5 9" id="KW-0865">Zymogen</keyword>
<comment type="subcellular location">
    <subcellularLocation>
        <location evidence="9">Cytoplasm</location>
    </subcellularLocation>
</comment>
<organism evidence="10 11">
    <name type="scientific">Tepidiforma flava</name>
    <dbReference type="NCBI Taxonomy" id="3004094"/>
    <lineage>
        <taxon>Bacteria</taxon>
        <taxon>Bacillati</taxon>
        <taxon>Chloroflexota</taxon>
        <taxon>Tepidiformia</taxon>
        <taxon>Tepidiformales</taxon>
        <taxon>Tepidiformaceae</taxon>
        <taxon>Tepidiforma</taxon>
    </lineage>
</organism>
<dbReference type="NCBIfam" id="TIGR00223">
    <property type="entry name" value="panD"/>
    <property type="match status" value="1"/>
</dbReference>
<reference evidence="10 11" key="1">
    <citation type="journal article" date="2023" name="ISME J.">
        <title>Thermophilic Dehalococcoidia with unusual traits shed light on an unexpected past.</title>
        <authorList>
            <person name="Palmer M."/>
            <person name="Covington J.K."/>
            <person name="Zhou E.M."/>
            <person name="Thomas S.C."/>
            <person name="Habib N."/>
            <person name="Seymour C.O."/>
            <person name="Lai D."/>
            <person name="Johnston J."/>
            <person name="Hashimi A."/>
            <person name="Jiao J.Y."/>
            <person name="Muok A.R."/>
            <person name="Liu L."/>
            <person name="Xian W.D."/>
            <person name="Zhi X.Y."/>
            <person name="Li M.M."/>
            <person name="Silva L.P."/>
            <person name="Bowen B.P."/>
            <person name="Louie K."/>
            <person name="Briegel A."/>
            <person name="Pett-Ridge J."/>
            <person name="Weber P.K."/>
            <person name="Tocheva E.I."/>
            <person name="Woyke T."/>
            <person name="Northen T.R."/>
            <person name="Mayali X."/>
            <person name="Li W.J."/>
            <person name="Hedlund B.P."/>
        </authorList>
    </citation>
    <scope>NUCLEOTIDE SEQUENCE [LARGE SCALE GENOMIC DNA]</scope>
    <source>
        <strain evidence="10 11">YIM 72310</strain>
    </source>
</reference>
<keyword evidence="8 9" id="KW-0670">Pyruvate</keyword>
<keyword evidence="1 9" id="KW-0963">Cytoplasm</keyword>
<dbReference type="CDD" id="cd06919">
    <property type="entry name" value="Asp_decarbox"/>
    <property type="match status" value="1"/>
</dbReference>
<comment type="function">
    <text evidence="9">Catalyzes the pyruvoyl-dependent decarboxylation of aspartate to produce beta-alanine.</text>
</comment>
<keyword evidence="4 9" id="KW-0068">Autocatalytic cleavage</keyword>
<feature type="chain" id="PRO_5044946251" description="Aspartate 1-decarboxylase alpha chain" evidence="9">
    <location>
        <begin position="21"/>
        <end position="132"/>
    </location>
</feature>
<keyword evidence="7 9" id="KW-0704">Schiff base</keyword>
<dbReference type="GO" id="GO:0004068">
    <property type="term" value="F:aspartate 1-decarboxylase activity"/>
    <property type="evidence" value="ECO:0007669"/>
    <property type="project" value="UniProtKB-EC"/>
</dbReference>
<feature type="active site" description="Schiff-base intermediate with substrate; via pyruvic acid" evidence="9">
    <location>
        <position position="21"/>
    </location>
</feature>
<evidence type="ECO:0000256" key="2">
    <source>
        <dbReference type="ARBA" id="ARBA00022655"/>
    </source>
</evidence>